<dbReference type="SUPFAM" id="SSF52200">
    <property type="entry name" value="Toll/Interleukin receptor TIR domain"/>
    <property type="match status" value="1"/>
</dbReference>
<dbReference type="Pfam" id="PF13676">
    <property type="entry name" value="TIR_2"/>
    <property type="match status" value="1"/>
</dbReference>
<dbReference type="InterPro" id="IPR035897">
    <property type="entry name" value="Toll_tir_struct_dom_sf"/>
</dbReference>
<dbReference type="SUPFAM" id="SSF52540">
    <property type="entry name" value="P-loop containing nucleoside triphosphate hydrolases"/>
    <property type="match status" value="1"/>
</dbReference>
<dbReference type="OrthoDB" id="9801867at2"/>
<comment type="caution">
    <text evidence="2">The sequence shown here is derived from an EMBL/GenBank/DDBJ whole genome shotgun (WGS) entry which is preliminary data.</text>
</comment>
<reference evidence="2 3" key="1">
    <citation type="submission" date="2016-10" db="EMBL/GenBank/DDBJ databases">
        <title>Comparative genome analysis of multiple Pseudomonas spp. focuses on biocontrol and plant growth promoting traits.</title>
        <authorList>
            <person name="Tao X.-Y."/>
            <person name="Taylor C.G."/>
        </authorList>
    </citation>
    <scope>NUCLEOTIDE SEQUENCE [LARGE SCALE GENOMIC DNA]</scope>
    <source>
        <strain evidence="2 3">37A10</strain>
    </source>
</reference>
<dbReference type="Gene3D" id="3.40.50.10140">
    <property type="entry name" value="Toll/interleukin-1 receptor homology (TIR) domain"/>
    <property type="match status" value="1"/>
</dbReference>
<dbReference type="AlphaFoldDB" id="A0A423K9H0"/>
<sequence>MKFFLSHSSSDKHIVEKIYAQLGAAICHYDVATFDNTSFLPDQIYEALNESTHFILFASKKALASNWVKGELKRAFGLWMKSQIRQAMVFLIDDGERSEVPDWLQDYVIIEHPSTQHIACRILSVFDEWEKLNGNEPPFYRYSEALELEKKVTTTPNSSATTIMICGTDGYGRKQLINELYKRRFSGVARRKLYISLDEHDSDVNFYRHLIGTLSLLSPIELSEKTKEFIEFSKDDRDETISSTIIAATDAGQLLFLDVGVSGLDDNGKISGWLEGVIAALPNSSYPRLILISARKPVFIPSQLTNKMHLQKLDPLPHEESKLLFSWWLQTLKVQDSAELAENFIEYVEGRPKSIEIAARTLATVEPSQFLRQKINIAKDLQTQASILLKDFTDNHVANIALALVAYSGHISEVDLTEALQTIPAETEESITKALTLLISYGFLLQDSISIRLPGYLNRVARDILNSPAYAEIVKPAIEHLINANSNINLNEKTSVSTIEDFCIAKLRSGQHSIVGIESLILPSQCFRLAKKYYDDQDYEKSFQLCETAYRNRLALTDDSALEVLRFKGLSAARINKQIELTEVLSSFSAHQNSVKARRLHAFIKGFNLRLSGRFDEALKELTIAHNSKGEGDIHILRELSFLHFSSGDIDTAEKFIRTAHSSVDNNVYIIQMLIRVLLARGKSHAIFDESYIWSLIKKLETSQRRSRSWVSSLVKAEFYFTTDDVAAAEAVIDGIPESSAIKILKSKIQIKEGRFNLAREQLAKLKTTIISSQEGQRQTSLPEVCDCLIKASTSISLTEGLQEFDRNIRFLPERTASYWKNFFIEELAYSQVNTSPAQRRLLGLS</sequence>
<accession>A0A423K9H0</accession>
<dbReference type="InterPro" id="IPR000157">
    <property type="entry name" value="TIR_dom"/>
</dbReference>
<dbReference type="EMBL" id="MOBQ01000011">
    <property type="protein sequence ID" value="RON48532.1"/>
    <property type="molecule type" value="Genomic_DNA"/>
</dbReference>
<proteinExistence type="predicted"/>
<dbReference type="InterPro" id="IPR011990">
    <property type="entry name" value="TPR-like_helical_dom_sf"/>
</dbReference>
<dbReference type="Proteomes" id="UP000285349">
    <property type="component" value="Unassembled WGS sequence"/>
</dbReference>
<dbReference type="GO" id="GO:0007165">
    <property type="term" value="P:signal transduction"/>
    <property type="evidence" value="ECO:0007669"/>
    <property type="project" value="InterPro"/>
</dbReference>
<dbReference type="RefSeq" id="WP_123509305.1">
    <property type="nucleotide sequence ID" value="NZ_MOBQ01000011.1"/>
</dbReference>
<feature type="domain" description="TIR" evidence="1">
    <location>
        <begin position="3"/>
        <end position="107"/>
    </location>
</feature>
<name>A0A423K9H0_9PSED</name>
<protein>
    <recommendedName>
        <fullName evidence="1">TIR domain-containing protein</fullName>
    </recommendedName>
</protein>
<dbReference type="SUPFAM" id="SSF48452">
    <property type="entry name" value="TPR-like"/>
    <property type="match status" value="1"/>
</dbReference>
<gene>
    <name evidence="2" type="ORF">BK666_08900</name>
</gene>
<evidence type="ECO:0000313" key="2">
    <source>
        <dbReference type="EMBL" id="RON48532.1"/>
    </source>
</evidence>
<organism evidence="2 3">
    <name type="scientific">Pseudomonas frederiksbergensis</name>
    <dbReference type="NCBI Taxonomy" id="104087"/>
    <lineage>
        <taxon>Bacteria</taxon>
        <taxon>Pseudomonadati</taxon>
        <taxon>Pseudomonadota</taxon>
        <taxon>Gammaproteobacteria</taxon>
        <taxon>Pseudomonadales</taxon>
        <taxon>Pseudomonadaceae</taxon>
        <taxon>Pseudomonas</taxon>
    </lineage>
</organism>
<dbReference type="Gene3D" id="1.25.40.10">
    <property type="entry name" value="Tetratricopeptide repeat domain"/>
    <property type="match status" value="1"/>
</dbReference>
<dbReference type="InterPro" id="IPR027417">
    <property type="entry name" value="P-loop_NTPase"/>
</dbReference>
<evidence type="ECO:0000313" key="3">
    <source>
        <dbReference type="Proteomes" id="UP000285349"/>
    </source>
</evidence>
<evidence type="ECO:0000259" key="1">
    <source>
        <dbReference type="Pfam" id="PF13676"/>
    </source>
</evidence>